<sequence>MNDREAIRDAFAAIADEAPSPERIQATLAARTRQHRQRRIVLRVAGMGVAAATVGVTGAEVWRLLQQPEAHFPVMGGGPGGGWLDVPLRYRPTWLPRGYGQADRSVIVVDDQAAVVALDWRPGASASDGLTPTVGLTIGWHDVLEPNRPTGRRTENVDVNGVAGQLIQTDGEPSSPYVIWQPPGQPQLIVSAMTHGDLDEQRAIALRVARSVQPDQRHISVGPRFGWLPADLAAVPWRFDLGHDGATWVQSLSTIPADGRRHLGVSIGPDVHKDNFIRDQAQPIQVRGFHGWQVPDNGQLFLTLSDGVEVYLQLLSPASGPSPNTVPELVRIVEEFDFGPWPDMAWVGTK</sequence>
<gene>
    <name evidence="2" type="ORF">GA0074695_5981</name>
</gene>
<name>A0A1C4ZRA0_MICVI</name>
<dbReference type="Proteomes" id="UP000198242">
    <property type="component" value="Chromosome I"/>
</dbReference>
<dbReference type="EMBL" id="LT607411">
    <property type="protein sequence ID" value="SCF35439.1"/>
    <property type="molecule type" value="Genomic_DNA"/>
</dbReference>
<keyword evidence="3" id="KW-1185">Reference proteome</keyword>
<dbReference type="RefSeq" id="WP_089009210.1">
    <property type="nucleotide sequence ID" value="NZ_LT607411.1"/>
</dbReference>
<organism evidence="2 3">
    <name type="scientific">Micromonospora viridifaciens</name>
    <dbReference type="NCBI Taxonomy" id="1881"/>
    <lineage>
        <taxon>Bacteria</taxon>
        <taxon>Bacillati</taxon>
        <taxon>Actinomycetota</taxon>
        <taxon>Actinomycetes</taxon>
        <taxon>Micromonosporales</taxon>
        <taxon>Micromonosporaceae</taxon>
        <taxon>Micromonospora</taxon>
    </lineage>
</organism>
<keyword evidence="1" id="KW-0472">Membrane</keyword>
<evidence type="ECO:0000313" key="2">
    <source>
        <dbReference type="EMBL" id="SCF35439.1"/>
    </source>
</evidence>
<evidence type="ECO:0000256" key="1">
    <source>
        <dbReference type="SAM" id="Phobius"/>
    </source>
</evidence>
<reference evidence="3" key="1">
    <citation type="submission" date="2016-06" db="EMBL/GenBank/DDBJ databases">
        <authorList>
            <person name="Varghese N."/>
            <person name="Submissions Spin"/>
        </authorList>
    </citation>
    <scope>NUCLEOTIDE SEQUENCE [LARGE SCALE GENOMIC DNA]</scope>
    <source>
        <strain evidence="3">DSM 43909</strain>
    </source>
</reference>
<proteinExistence type="predicted"/>
<keyword evidence="1" id="KW-0812">Transmembrane</keyword>
<keyword evidence="1" id="KW-1133">Transmembrane helix</keyword>
<protein>
    <submittedName>
        <fullName evidence="2">Uncharacterized protein</fullName>
    </submittedName>
</protein>
<evidence type="ECO:0000313" key="3">
    <source>
        <dbReference type="Proteomes" id="UP000198242"/>
    </source>
</evidence>
<accession>A0A1C4ZRA0</accession>
<dbReference type="OrthoDB" id="3296958at2"/>
<dbReference type="AlphaFoldDB" id="A0A1C4ZRA0"/>
<feature type="transmembrane region" description="Helical" evidence="1">
    <location>
        <begin position="40"/>
        <end position="65"/>
    </location>
</feature>